<dbReference type="AlphaFoldDB" id="A0A5W7RWK3"/>
<dbReference type="EMBL" id="AAHMLI010000023">
    <property type="protein sequence ID" value="EBX8629380.1"/>
    <property type="molecule type" value="Genomic_DNA"/>
</dbReference>
<proteinExistence type="predicted"/>
<organism evidence="1">
    <name type="scientific">Salmonella enterica subsp. enterica serovar Kintambo</name>
    <dbReference type="NCBI Taxonomy" id="1192730"/>
    <lineage>
        <taxon>Bacteria</taxon>
        <taxon>Pseudomonadati</taxon>
        <taxon>Pseudomonadota</taxon>
        <taxon>Gammaproteobacteria</taxon>
        <taxon>Enterobacterales</taxon>
        <taxon>Enterobacteriaceae</taxon>
        <taxon>Salmonella</taxon>
    </lineage>
</organism>
<dbReference type="Gene3D" id="3.10.450.40">
    <property type="match status" value="1"/>
</dbReference>
<accession>A0A5W7RWK3</accession>
<evidence type="ECO:0000313" key="1">
    <source>
        <dbReference type="EMBL" id="EBX8629380.1"/>
    </source>
</evidence>
<protein>
    <submittedName>
        <fullName evidence="1">Uncharacterized protein</fullName>
    </submittedName>
</protein>
<comment type="caution">
    <text evidence="1">The sequence shown here is derived from an EMBL/GenBank/DDBJ whole genome shotgun (WGS) entry which is preliminary data.</text>
</comment>
<name>A0A5W7RWK3_SALET</name>
<sequence>MAAKPVVLTGRTFDRKGDAETYYLDQSKRLAESKEVLKEGEIFSELKEIFERYCEYTEYSIPGEVVAFSAGNKTTEVNSRFLTNICYYVHFSDNSMDDFSIKKALTSIANHV</sequence>
<reference evidence="1" key="1">
    <citation type="submission" date="2018-07" db="EMBL/GenBank/DDBJ databases">
        <authorList>
            <person name="Ashton P.M."/>
            <person name="Dallman T."/>
            <person name="Nair S."/>
            <person name="De Pinna E."/>
            <person name="Peters T."/>
            <person name="Grant K."/>
        </authorList>
    </citation>
    <scope>NUCLEOTIDE SEQUENCE</scope>
    <source>
        <strain evidence="1">242348</strain>
    </source>
</reference>
<gene>
    <name evidence="1" type="ORF">DTU03_18035</name>
</gene>